<name>A0A2U8DLE6_9CLOT</name>
<dbReference type="InterPro" id="IPR015797">
    <property type="entry name" value="NUDIX_hydrolase-like_dom_sf"/>
</dbReference>
<dbReference type="GO" id="GO:0009240">
    <property type="term" value="P:isopentenyl diphosphate biosynthetic process"/>
    <property type="evidence" value="ECO:0007669"/>
    <property type="project" value="TreeGrafter"/>
</dbReference>
<evidence type="ECO:0000313" key="4">
    <source>
        <dbReference type="Proteomes" id="UP000244910"/>
    </source>
</evidence>
<dbReference type="InterPro" id="IPR000086">
    <property type="entry name" value="NUDIX_hydrolase_dom"/>
</dbReference>
<dbReference type="PANTHER" id="PTHR10885:SF20">
    <property type="entry name" value="NUDIX HYDROLASE DOMAIN-CONTAINING PROTEIN"/>
    <property type="match status" value="1"/>
</dbReference>
<evidence type="ECO:0000259" key="2">
    <source>
        <dbReference type="PROSITE" id="PS51462"/>
    </source>
</evidence>
<accession>A0A2U8DLE6</accession>
<dbReference type="AlphaFoldDB" id="A0A2U8DLE6"/>
<dbReference type="PROSITE" id="PS51462">
    <property type="entry name" value="NUDIX"/>
    <property type="match status" value="1"/>
</dbReference>
<proteinExistence type="predicted"/>
<dbReference type="Pfam" id="PF00293">
    <property type="entry name" value="NUDIX"/>
    <property type="match status" value="1"/>
</dbReference>
<dbReference type="PANTHER" id="PTHR10885">
    <property type="entry name" value="ISOPENTENYL-DIPHOSPHATE DELTA-ISOMERASE"/>
    <property type="match status" value="1"/>
</dbReference>
<dbReference type="CDD" id="cd04692">
    <property type="entry name" value="NUDIX_Hydrolase"/>
    <property type="match status" value="1"/>
</dbReference>
<dbReference type="Proteomes" id="UP000244910">
    <property type="component" value="Chromosome"/>
</dbReference>
<dbReference type="GO" id="GO:0004452">
    <property type="term" value="F:isopentenyl-diphosphate delta-isomerase activity"/>
    <property type="evidence" value="ECO:0007669"/>
    <property type="project" value="TreeGrafter"/>
</dbReference>
<evidence type="ECO:0000256" key="1">
    <source>
        <dbReference type="ARBA" id="ARBA00022801"/>
    </source>
</evidence>
<gene>
    <name evidence="3" type="ORF">B9W14_03000</name>
</gene>
<dbReference type="GO" id="GO:0005737">
    <property type="term" value="C:cytoplasm"/>
    <property type="evidence" value="ECO:0007669"/>
    <property type="project" value="TreeGrafter"/>
</dbReference>
<sequence length="175" mass="20463">MEMIDIYDELGQKCGKIEEKYESHKKGLIHKGVCVWIVNSNDEILLQTRNSQVMFPNMMDISFSGHIQAGETSLEAAIREGKEELGIDLEIDKLQYLFSCREYGEVDGYIENEIDDVFLYRKDILLEDYSFYDNEVKEVSYVSLDNFKIMVETHSTMLMPYKTHYIFLLTALGRR</sequence>
<feature type="domain" description="Nudix hydrolase" evidence="2">
    <location>
        <begin position="28"/>
        <end position="164"/>
    </location>
</feature>
<keyword evidence="4" id="KW-1185">Reference proteome</keyword>
<keyword evidence="3" id="KW-0413">Isomerase</keyword>
<organism evidence="3 4">
    <name type="scientific">Clostridium drakei</name>
    <dbReference type="NCBI Taxonomy" id="332101"/>
    <lineage>
        <taxon>Bacteria</taxon>
        <taxon>Bacillati</taxon>
        <taxon>Bacillota</taxon>
        <taxon>Clostridia</taxon>
        <taxon>Eubacteriales</taxon>
        <taxon>Clostridiaceae</taxon>
        <taxon>Clostridium</taxon>
    </lineage>
</organism>
<protein>
    <submittedName>
        <fullName evidence="3">Isopentenyl-diphosphate delta-isomerase</fullName>
    </submittedName>
</protein>
<evidence type="ECO:0000313" key="3">
    <source>
        <dbReference type="EMBL" id="AWI03493.1"/>
    </source>
</evidence>
<reference evidence="4" key="1">
    <citation type="submission" date="2017-04" db="EMBL/GenBank/DDBJ databases">
        <authorList>
            <person name="Song Y."/>
            <person name="Cho B.-K."/>
        </authorList>
    </citation>
    <scope>NUCLEOTIDE SEQUENCE [LARGE SCALE GENOMIC DNA]</scope>
    <source>
        <strain evidence="4">SL1</strain>
    </source>
</reference>
<dbReference type="SUPFAM" id="SSF55811">
    <property type="entry name" value="Nudix"/>
    <property type="match status" value="1"/>
</dbReference>
<keyword evidence="1" id="KW-0378">Hydrolase</keyword>
<dbReference type="GO" id="GO:0016787">
    <property type="term" value="F:hydrolase activity"/>
    <property type="evidence" value="ECO:0007669"/>
    <property type="project" value="UniProtKB-KW"/>
</dbReference>
<dbReference type="EMBL" id="CP020953">
    <property type="protein sequence ID" value="AWI03493.1"/>
    <property type="molecule type" value="Genomic_DNA"/>
</dbReference>
<dbReference type="OrthoDB" id="9786032at2"/>
<dbReference type="PROSITE" id="PS00893">
    <property type="entry name" value="NUDIX_BOX"/>
    <property type="match status" value="1"/>
</dbReference>
<dbReference type="Gene3D" id="3.90.79.10">
    <property type="entry name" value="Nucleoside Triphosphate Pyrophosphohydrolase"/>
    <property type="match status" value="1"/>
</dbReference>
<dbReference type="RefSeq" id="WP_032079015.1">
    <property type="nucleotide sequence ID" value="NZ_CP020953.1"/>
</dbReference>
<dbReference type="KEGG" id="cdrk:B9W14_03000"/>
<dbReference type="InterPro" id="IPR020084">
    <property type="entry name" value="NUDIX_hydrolase_CS"/>
</dbReference>